<keyword evidence="7 8" id="KW-0998">Cell outer membrane</keyword>
<organism evidence="10 11">
    <name type="scientific">Marinilabilia salmonicolor</name>
    <dbReference type="NCBI Taxonomy" id="989"/>
    <lineage>
        <taxon>Bacteria</taxon>
        <taxon>Pseudomonadati</taxon>
        <taxon>Bacteroidota</taxon>
        <taxon>Bacteroidia</taxon>
        <taxon>Marinilabiliales</taxon>
        <taxon>Marinilabiliaceae</taxon>
        <taxon>Marinilabilia</taxon>
    </lineage>
</organism>
<dbReference type="InterPro" id="IPR000531">
    <property type="entry name" value="Beta-barrel_TonB"/>
</dbReference>
<keyword evidence="11" id="KW-1185">Reference proteome</keyword>
<reference evidence="10 11" key="1">
    <citation type="submission" date="2018-07" db="EMBL/GenBank/DDBJ databases">
        <title>Freshwater and sediment microbial communities from various areas in North America, analyzing microbe dynamics in response to fracking.</title>
        <authorList>
            <person name="Lamendella R."/>
        </authorList>
    </citation>
    <scope>NUCLEOTIDE SEQUENCE [LARGE SCALE GENOMIC DNA]</scope>
    <source>
        <strain evidence="10 11">160A</strain>
    </source>
</reference>
<comment type="similarity">
    <text evidence="8">Belongs to the TonB-dependent receptor family.</text>
</comment>
<name>A0A368VEW6_9BACT</name>
<keyword evidence="4 8" id="KW-0812">Transmembrane</keyword>
<keyword evidence="6 8" id="KW-0472">Membrane</keyword>
<dbReference type="EMBL" id="QPIZ01000001">
    <property type="protein sequence ID" value="RCW39233.1"/>
    <property type="molecule type" value="Genomic_DNA"/>
</dbReference>
<evidence type="ECO:0000259" key="9">
    <source>
        <dbReference type="Pfam" id="PF00593"/>
    </source>
</evidence>
<accession>A0A368VEW6</accession>
<evidence type="ECO:0000256" key="8">
    <source>
        <dbReference type="PROSITE-ProRule" id="PRU01360"/>
    </source>
</evidence>
<comment type="caution">
    <text evidence="10">The sequence shown here is derived from an EMBL/GenBank/DDBJ whole genome shotgun (WGS) entry which is preliminary data.</text>
</comment>
<dbReference type="RefSeq" id="WP_114436092.1">
    <property type="nucleotide sequence ID" value="NZ_QPIZ01000001.1"/>
</dbReference>
<dbReference type="InterPro" id="IPR039426">
    <property type="entry name" value="TonB-dep_rcpt-like"/>
</dbReference>
<dbReference type="SUPFAM" id="SSF56935">
    <property type="entry name" value="Porins"/>
    <property type="match status" value="1"/>
</dbReference>
<keyword evidence="2 8" id="KW-0813">Transport</keyword>
<evidence type="ECO:0000256" key="7">
    <source>
        <dbReference type="ARBA" id="ARBA00023237"/>
    </source>
</evidence>
<feature type="domain" description="TonB-dependent receptor-like beta-barrel" evidence="9">
    <location>
        <begin position="208"/>
        <end position="571"/>
    </location>
</feature>
<evidence type="ECO:0000256" key="3">
    <source>
        <dbReference type="ARBA" id="ARBA00022452"/>
    </source>
</evidence>
<dbReference type="Pfam" id="PF00593">
    <property type="entry name" value="TonB_dep_Rec_b-barrel"/>
    <property type="match status" value="1"/>
</dbReference>
<keyword evidence="5" id="KW-0798">TonB box</keyword>
<sequence>NLFCGKCKFNHERGFSTILDTPFYFFYRTPVIYNKEAGLVGGNVLDWAAVVPELYQRVQNGWEGTDWMQETYNKNAPVQNHAINISGGSEQSIFSMGFSYSSQEGVLGKPVEPKHDKYTFRLNSDHVIYENNGLEIIKVGQTLNYSHRKRSGVAIGGMYYNDIRNMLQGNPLVPVYDEEGNYTDRDFMLESGLEKEVNSRIYNPIALMDVNRGMNETKNYNINGSAYFQVQPIQGLTFKSNLGYRYGGNSYRSYQPEYSLASDVSMSPGRITQSSGNGHHWTFENTLNYSFDLGLNSFDVLVGQSVEKWGIGEGMNTTNANPTFIGYDYAYIDNTDGHTPGVSTMEGSPWDKGSLSSLFGRLTYDFDEKYLLTLVMRADGSSNFAEGNRWGYFPSVSAGWVVSEESFMENSDVFDFLKLRASWGQNGNSDIDRFQYLSLIGFDTENNYSFGNNRSQQQLGGYPAILPNPDVTWETSEQLDIGLDAYFLNSRLQVAFDYYNKETKDWLVQAPLPDIFGPEAPFVNAGDVENKGFELALRWNDSLGDLDYGLQFNVSKNENEVTKLGNATGFIQSEDGIIAEQTGPVWRVQTGYPVGYFYGYKTEGVFQNQQQIDDWSFGFLQENPEPGDLIFSDTNLDGDVTEEDKTMIGNPHPDVRIGFGINLAYKGFDFSVSGKGTFGHQIMKSYRSFVDNYWHNYTTDIIGKYWDGEGTSNSYPSLKLGTSRNSISDIYVEDGDFIKIQNVTLGYDFKELFPEMPFGQARLYVAGRNLLTITDYSGMDPEVGFGDEQPYVSGIDLGFYPAPRTYLVGINLKF</sequence>
<evidence type="ECO:0000256" key="6">
    <source>
        <dbReference type="ARBA" id="ARBA00023136"/>
    </source>
</evidence>
<evidence type="ECO:0000256" key="1">
    <source>
        <dbReference type="ARBA" id="ARBA00004571"/>
    </source>
</evidence>
<comment type="subcellular location">
    <subcellularLocation>
        <location evidence="1 8">Cell outer membrane</location>
        <topology evidence="1 8">Multi-pass membrane protein</topology>
    </subcellularLocation>
</comment>
<dbReference type="GO" id="GO:0009279">
    <property type="term" value="C:cell outer membrane"/>
    <property type="evidence" value="ECO:0007669"/>
    <property type="project" value="UniProtKB-SubCell"/>
</dbReference>
<dbReference type="Proteomes" id="UP000252733">
    <property type="component" value="Unassembled WGS sequence"/>
</dbReference>
<feature type="non-terminal residue" evidence="10">
    <location>
        <position position="1"/>
    </location>
</feature>
<dbReference type="InterPro" id="IPR036942">
    <property type="entry name" value="Beta-barrel_TonB_sf"/>
</dbReference>
<protein>
    <submittedName>
        <fullName evidence="10">TonB-linked SusC/RagA family outer membrane protein</fullName>
    </submittedName>
</protein>
<dbReference type="Gene3D" id="2.40.170.20">
    <property type="entry name" value="TonB-dependent receptor, beta-barrel domain"/>
    <property type="match status" value="1"/>
</dbReference>
<dbReference type="NCBIfam" id="TIGR04056">
    <property type="entry name" value="OMP_RagA_SusC"/>
    <property type="match status" value="1"/>
</dbReference>
<evidence type="ECO:0000256" key="5">
    <source>
        <dbReference type="ARBA" id="ARBA00023077"/>
    </source>
</evidence>
<dbReference type="AlphaFoldDB" id="A0A368VEW6"/>
<evidence type="ECO:0000256" key="4">
    <source>
        <dbReference type="ARBA" id="ARBA00022692"/>
    </source>
</evidence>
<gene>
    <name evidence="10" type="ORF">DFO77_1011</name>
</gene>
<evidence type="ECO:0000256" key="2">
    <source>
        <dbReference type="ARBA" id="ARBA00022448"/>
    </source>
</evidence>
<keyword evidence="3 8" id="KW-1134">Transmembrane beta strand</keyword>
<dbReference type="PROSITE" id="PS52016">
    <property type="entry name" value="TONB_DEPENDENT_REC_3"/>
    <property type="match status" value="1"/>
</dbReference>
<proteinExistence type="inferred from homology"/>
<evidence type="ECO:0000313" key="10">
    <source>
        <dbReference type="EMBL" id="RCW39233.1"/>
    </source>
</evidence>
<evidence type="ECO:0000313" key="11">
    <source>
        <dbReference type="Proteomes" id="UP000252733"/>
    </source>
</evidence>
<dbReference type="InterPro" id="IPR023996">
    <property type="entry name" value="TonB-dep_OMP_SusC/RagA"/>
</dbReference>